<evidence type="ECO:0000256" key="2">
    <source>
        <dbReference type="ARBA" id="ARBA00023125"/>
    </source>
</evidence>
<keyword evidence="2" id="KW-0238">DNA-binding</keyword>
<protein>
    <submittedName>
        <fullName evidence="6">Helix-turn-helix transcriptional regulator</fullName>
    </submittedName>
</protein>
<organism evidence="6 7">
    <name type="scientific">Catenulispora pinistramenti</name>
    <dbReference type="NCBI Taxonomy" id="2705254"/>
    <lineage>
        <taxon>Bacteria</taxon>
        <taxon>Bacillati</taxon>
        <taxon>Actinomycetota</taxon>
        <taxon>Actinomycetes</taxon>
        <taxon>Catenulisporales</taxon>
        <taxon>Catenulisporaceae</taxon>
        <taxon>Catenulispora</taxon>
    </lineage>
</organism>
<evidence type="ECO:0000256" key="4">
    <source>
        <dbReference type="SAM" id="MobiDB-lite"/>
    </source>
</evidence>
<dbReference type="InterPro" id="IPR036388">
    <property type="entry name" value="WH-like_DNA-bd_sf"/>
</dbReference>
<feature type="region of interest" description="Disordered" evidence="4">
    <location>
        <begin position="1"/>
        <end position="31"/>
    </location>
</feature>
<proteinExistence type="predicted"/>
<dbReference type="PROSITE" id="PS50043">
    <property type="entry name" value="HTH_LUXR_2"/>
    <property type="match status" value="1"/>
</dbReference>
<keyword evidence="7" id="KW-1185">Reference proteome</keyword>
<name>A0ABS5KSC3_9ACTN</name>
<accession>A0ABS5KSC3</accession>
<dbReference type="Pfam" id="PF00196">
    <property type="entry name" value="GerE"/>
    <property type="match status" value="1"/>
</dbReference>
<keyword evidence="1" id="KW-0805">Transcription regulation</keyword>
<dbReference type="Proteomes" id="UP000730482">
    <property type="component" value="Unassembled WGS sequence"/>
</dbReference>
<dbReference type="PROSITE" id="PS00622">
    <property type="entry name" value="HTH_LUXR_1"/>
    <property type="match status" value="1"/>
</dbReference>
<evidence type="ECO:0000313" key="7">
    <source>
        <dbReference type="Proteomes" id="UP000730482"/>
    </source>
</evidence>
<dbReference type="CDD" id="cd06170">
    <property type="entry name" value="LuxR_C_like"/>
    <property type="match status" value="1"/>
</dbReference>
<evidence type="ECO:0000256" key="3">
    <source>
        <dbReference type="ARBA" id="ARBA00023163"/>
    </source>
</evidence>
<dbReference type="PANTHER" id="PTHR44688">
    <property type="entry name" value="DNA-BINDING TRANSCRIPTIONAL ACTIVATOR DEVR_DOSR"/>
    <property type="match status" value="1"/>
</dbReference>
<dbReference type="PANTHER" id="PTHR44688:SF16">
    <property type="entry name" value="DNA-BINDING TRANSCRIPTIONAL ACTIVATOR DEVR_DOSR"/>
    <property type="match status" value="1"/>
</dbReference>
<dbReference type="InterPro" id="IPR016032">
    <property type="entry name" value="Sig_transdc_resp-reg_C-effctor"/>
</dbReference>
<dbReference type="Gene3D" id="1.10.10.10">
    <property type="entry name" value="Winged helix-like DNA-binding domain superfamily/Winged helix DNA-binding domain"/>
    <property type="match status" value="1"/>
</dbReference>
<dbReference type="SUPFAM" id="SSF46894">
    <property type="entry name" value="C-terminal effector domain of the bipartite response regulators"/>
    <property type="match status" value="1"/>
</dbReference>
<sequence length="86" mass="9163">MCEPHRPARLRPSGRADDPGRADPTPGIGRGLSNADIAAVLTVSEATVKTHVGHLLLKLGLRDRVQAVIYAYECGLIVPANRPPSE</sequence>
<feature type="domain" description="HTH luxR-type" evidence="5">
    <location>
        <begin position="1"/>
        <end position="75"/>
    </location>
</feature>
<dbReference type="InterPro" id="IPR000792">
    <property type="entry name" value="Tscrpt_reg_LuxR_C"/>
</dbReference>
<dbReference type="SMART" id="SM00421">
    <property type="entry name" value="HTH_LUXR"/>
    <property type="match status" value="1"/>
</dbReference>
<reference evidence="6 7" key="1">
    <citation type="submission" date="2020-02" db="EMBL/GenBank/DDBJ databases">
        <title>Acidophilic actinobacteria isolated from forest soil.</title>
        <authorList>
            <person name="Golinska P."/>
        </authorList>
    </citation>
    <scope>NUCLEOTIDE SEQUENCE [LARGE SCALE GENOMIC DNA]</scope>
    <source>
        <strain evidence="6 7">NL8</strain>
    </source>
</reference>
<gene>
    <name evidence="6" type="ORF">KGQ19_18940</name>
</gene>
<evidence type="ECO:0000256" key="1">
    <source>
        <dbReference type="ARBA" id="ARBA00023015"/>
    </source>
</evidence>
<evidence type="ECO:0000259" key="5">
    <source>
        <dbReference type="PROSITE" id="PS50043"/>
    </source>
</evidence>
<dbReference type="PRINTS" id="PR00038">
    <property type="entry name" value="HTHLUXR"/>
</dbReference>
<evidence type="ECO:0000313" key="6">
    <source>
        <dbReference type="EMBL" id="MBS2548945.1"/>
    </source>
</evidence>
<comment type="caution">
    <text evidence="6">The sequence shown here is derived from an EMBL/GenBank/DDBJ whole genome shotgun (WGS) entry which is preliminary data.</text>
</comment>
<dbReference type="EMBL" id="JAAFYZ010000059">
    <property type="protein sequence ID" value="MBS2548945.1"/>
    <property type="molecule type" value="Genomic_DNA"/>
</dbReference>
<keyword evidence="3" id="KW-0804">Transcription</keyword>